<keyword evidence="1" id="KW-0812">Transmembrane</keyword>
<keyword evidence="1" id="KW-1133">Transmembrane helix</keyword>
<dbReference type="PANTHER" id="PTHR15570">
    <property type="entry name" value="G0/G1 SWITCH PROTEIN 2"/>
    <property type="match status" value="1"/>
</dbReference>
<feature type="transmembrane region" description="Helical" evidence="1">
    <location>
        <begin position="26"/>
        <end position="47"/>
    </location>
</feature>
<dbReference type="STRING" id="1676925.ENSPKIP00000036982"/>
<dbReference type="OrthoDB" id="9373743at2759"/>
<evidence type="ECO:0000313" key="2">
    <source>
        <dbReference type="Ensembl" id="ENSPKIP00000036982.1"/>
    </source>
</evidence>
<evidence type="ECO:0000313" key="3">
    <source>
        <dbReference type="Proteomes" id="UP000261540"/>
    </source>
</evidence>
<name>A0A3B3T1N0_9TELE</name>
<evidence type="ECO:0000256" key="1">
    <source>
        <dbReference type="SAM" id="Phobius"/>
    </source>
</evidence>
<reference evidence="2" key="2">
    <citation type="submission" date="2025-09" db="UniProtKB">
        <authorList>
            <consortium name="Ensembl"/>
        </authorList>
    </citation>
    <scope>IDENTIFICATION</scope>
</reference>
<dbReference type="PANTHER" id="PTHR15570:SF2">
    <property type="entry name" value="G0_G1 SWITCH PROTEIN 2"/>
    <property type="match status" value="1"/>
</dbReference>
<dbReference type="Proteomes" id="UP000261540">
    <property type="component" value="Unplaced"/>
</dbReference>
<dbReference type="Pfam" id="PF15103">
    <property type="entry name" value="G0-G1_switch_2"/>
    <property type="match status" value="1"/>
</dbReference>
<proteinExistence type="predicted"/>
<dbReference type="InterPro" id="IPR016821">
    <property type="entry name" value="G0S2"/>
</dbReference>
<keyword evidence="1" id="KW-0472">Membrane</keyword>
<keyword evidence="3" id="KW-1185">Reference proteome</keyword>
<dbReference type="GeneTree" id="ENSGT00390000005294"/>
<reference evidence="2" key="1">
    <citation type="submission" date="2025-08" db="UniProtKB">
        <authorList>
            <consortium name="Ensembl"/>
        </authorList>
    </citation>
    <scope>IDENTIFICATION</scope>
</reference>
<organism evidence="2 3">
    <name type="scientific">Paramormyrops kingsleyae</name>
    <dbReference type="NCBI Taxonomy" id="1676925"/>
    <lineage>
        <taxon>Eukaryota</taxon>
        <taxon>Metazoa</taxon>
        <taxon>Chordata</taxon>
        <taxon>Craniata</taxon>
        <taxon>Vertebrata</taxon>
        <taxon>Euteleostomi</taxon>
        <taxon>Actinopterygii</taxon>
        <taxon>Neopterygii</taxon>
        <taxon>Teleostei</taxon>
        <taxon>Osteoglossocephala</taxon>
        <taxon>Osteoglossomorpha</taxon>
        <taxon>Osteoglossiformes</taxon>
        <taxon>Mormyridae</taxon>
        <taxon>Paramormyrops</taxon>
    </lineage>
</organism>
<dbReference type="AlphaFoldDB" id="A0A3B3T1N0"/>
<accession>A0A3B3T1N0</accession>
<dbReference type="Ensembl" id="ENSPKIT00000017936.1">
    <property type="protein sequence ID" value="ENSPKIP00000036982.1"/>
    <property type="gene ID" value="ENSPKIG00000015350.1"/>
</dbReference>
<protein>
    <submittedName>
        <fullName evidence="2">G0/G1 switch 2</fullName>
    </submittedName>
</protein>
<sequence>MENIQELIQFAKEIRSQKPSNGMVKVYLVGSMLALFGVMIGFVEIVLQPFYTPEPMDEEITQLVLLEQQEAEKKLRWRMEAAAVLEEDLGSKTRQQAMLARRNSANRLHAS</sequence>